<dbReference type="GO" id="GO:0007189">
    <property type="term" value="P:adenylate cyclase-activating G protein-coupled receptor signaling pathway"/>
    <property type="evidence" value="ECO:0000318"/>
    <property type="project" value="GO_Central"/>
</dbReference>
<feature type="disulfide bond" evidence="8">
    <location>
        <begin position="16"/>
        <end position="34"/>
    </location>
</feature>
<name>A0A7M7NLG7_STRPU</name>
<feature type="transmembrane region" description="Helical" evidence="9">
    <location>
        <begin position="466"/>
        <end position="495"/>
    </location>
</feature>
<dbReference type="FunFam" id="4.10.400.10:FF:000147">
    <property type="entry name" value="Low-density lipoprotein receptor-related protein 2"/>
    <property type="match status" value="1"/>
</dbReference>
<dbReference type="KEGG" id="spu:105446167"/>
<dbReference type="InterPro" id="IPR023415">
    <property type="entry name" value="LDLR_class-A_CS"/>
</dbReference>
<dbReference type="PROSITE" id="PS50262">
    <property type="entry name" value="G_PROTEIN_RECEP_F1_2"/>
    <property type="match status" value="1"/>
</dbReference>
<dbReference type="PROSITE" id="PS50068">
    <property type="entry name" value="LDLRA_2"/>
    <property type="match status" value="3"/>
</dbReference>
<keyword evidence="2" id="KW-0433">Leucine-rich repeat</keyword>
<dbReference type="OrthoDB" id="6022531at2759"/>
<feature type="disulfide bond" evidence="8">
    <location>
        <begin position="139"/>
        <end position="151"/>
    </location>
</feature>
<comment type="caution">
    <text evidence="8">Lacks conserved residue(s) required for the propagation of feature annotation.</text>
</comment>
<accession>A0A7M7NLG7</accession>
<comment type="subcellular location">
    <subcellularLocation>
        <location evidence="1">Membrane</location>
    </subcellularLocation>
</comment>
<dbReference type="EnsemblMetazoa" id="XM_030982530">
    <property type="protein sequence ID" value="XP_030838390"/>
    <property type="gene ID" value="LOC105446167"/>
</dbReference>
<dbReference type="InterPro" id="IPR002131">
    <property type="entry name" value="Gphrmn_rcpt_fam"/>
</dbReference>
<dbReference type="CDD" id="cd00112">
    <property type="entry name" value="LDLa"/>
    <property type="match status" value="3"/>
</dbReference>
<dbReference type="GO" id="GO:0016500">
    <property type="term" value="F:protein-hormone receptor activity"/>
    <property type="evidence" value="ECO:0007669"/>
    <property type="project" value="InterPro"/>
</dbReference>
<keyword evidence="3 9" id="KW-0812">Transmembrane</keyword>
<dbReference type="PROSITE" id="PS01209">
    <property type="entry name" value="LDLRA_1"/>
    <property type="match status" value="2"/>
</dbReference>
<dbReference type="SMART" id="SM00192">
    <property type="entry name" value="LDLa"/>
    <property type="match status" value="4"/>
</dbReference>
<keyword evidence="5 9" id="KW-1133">Transmembrane helix</keyword>
<feature type="disulfide bond" evidence="8">
    <location>
        <begin position="28"/>
        <end position="43"/>
    </location>
</feature>
<sequence>MYFEIYPRCSESEFTCDNRQCIDIFKRCDFIPHCYDSSDEADCVLELLSSAFQCFDGSLFPNKVRCDGMVDCIGKTKEDEDQCDYMNPNFVCNSDTELKCDNGACAPLDTICMYELNEFGLINGCRDVTNLKECETHKCPSWTMKCPDSYCIPLRYRCDGKMDCPTGEDEQECDTFDCPAGSYRCHGNKICISPEHVCDDVIHCPDQDDEMFCGRSLGCESEMPCGSRDIVNALERDANENGTIVPSMLPYLVEVYADKYLLCCLAGLGDSPNCNAPRDQFSSCEDLMANNILRIFIWILGTSAFIGNVLVVGYRLVNSGWGRHTTVQSSLITNLAVSDFLMGLYMISIASADVYYQGNYAAHADDWKDSILCKVAGITSVVSSEASVFLITIISIDRCVHVVAPFKPHLHLSVRGARVVELIIWALAAFLGILPTLIPAFVEGKFYGQSGVCLALPLTVDRPAGWHYSISLFIGVNFVAFLVTLLCYISIYCMFQMSKQQIVGKRNKSKEDMRLAENIKLASRMALVVGTDLVCWLPIIVMGLMSASGTLTISAQVYAWTAVFVLPVNSSLNPYLYTLASIRQRKQKSAENRSMKYEEKTMEASIFDDTSIISAFTSLPSPSPERLIEWMKRNQRSLGRLEIDVIQRDVTKAVERMKESGLWNDVILNLHQIAVQADGAGRIIHAFVVLDSSLTFLESRDEDLTTILENDENIDIILNMIARANMPK</sequence>
<protein>
    <recommendedName>
        <fullName evidence="10">G-protein coupled receptors family 1 profile domain-containing protein</fullName>
    </recommendedName>
</protein>
<keyword evidence="6 9" id="KW-0472">Membrane</keyword>
<evidence type="ECO:0000313" key="11">
    <source>
        <dbReference type="EnsemblMetazoa" id="XP_030838390"/>
    </source>
</evidence>
<evidence type="ECO:0000256" key="2">
    <source>
        <dbReference type="ARBA" id="ARBA00022614"/>
    </source>
</evidence>
<evidence type="ECO:0000259" key="10">
    <source>
        <dbReference type="PROSITE" id="PS50262"/>
    </source>
</evidence>
<feature type="domain" description="G-protein coupled receptors family 1 profile" evidence="10">
    <location>
        <begin position="307"/>
        <end position="577"/>
    </location>
</feature>
<dbReference type="GO" id="GO:0005886">
    <property type="term" value="C:plasma membrane"/>
    <property type="evidence" value="ECO:0000318"/>
    <property type="project" value="GO_Central"/>
</dbReference>
<proteinExistence type="predicted"/>
<dbReference type="GeneID" id="105446167"/>
<evidence type="ECO:0000256" key="6">
    <source>
        <dbReference type="ARBA" id="ARBA00023136"/>
    </source>
</evidence>
<feature type="transmembrane region" description="Helical" evidence="9">
    <location>
        <begin position="521"/>
        <end position="545"/>
    </location>
</feature>
<evidence type="ECO:0000256" key="3">
    <source>
        <dbReference type="ARBA" id="ARBA00022692"/>
    </source>
</evidence>
<dbReference type="SUPFAM" id="SSF57424">
    <property type="entry name" value="LDL receptor-like module"/>
    <property type="match status" value="3"/>
</dbReference>
<dbReference type="FunFam" id="4.10.400.10:FF:000163">
    <property type="entry name" value="Complement factor I"/>
    <property type="match status" value="1"/>
</dbReference>
<dbReference type="Proteomes" id="UP000007110">
    <property type="component" value="Unassembled WGS sequence"/>
</dbReference>
<dbReference type="FunFam" id="1.20.1070.10:FF:000797">
    <property type="entry name" value="Uncharacterized protein"/>
    <property type="match status" value="1"/>
</dbReference>
<reference evidence="11" key="2">
    <citation type="submission" date="2021-01" db="UniProtKB">
        <authorList>
            <consortium name="EnsemblMetazoa"/>
        </authorList>
    </citation>
    <scope>IDENTIFICATION</scope>
</reference>
<dbReference type="Gene3D" id="1.20.1070.10">
    <property type="entry name" value="Rhodopsin 7-helix transmembrane proteins"/>
    <property type="match status" value="1"/>
</dbReference>
<feature type="disulfide bond" evidence="8">
    <location>
        <begin position="9"/>
        <end position="21"/>
    </location>
</feature>
<dbReference type="PROSITE" id="PS00237">
    <property type="entry name" value="G_PROTEIN_RECEP_F1_1"/>
    <property type="match status" value="1"/>
</dbReference>
<evidence type="ECO:0000313" key="12">
    <source>
        <dbReference type="Proteomes" id="UP000007110"/>
    </source>
</evidence>
<evidence type="ECO:0000256" key="8">
    <source>
        <dbReference type="PROSITE-ProRule" id="PRU00124"/>
    </source>
</evidence>
<feature type="transmembrane region" description="Helical" evidence="9">
    <location>
        <begin position="557"/>
        <end position="578"/>
    </location>
</feature>
<keyword evidence="4" id="KW-0677">Repeat</keyword>
<keyword evidence="12" id="KW-1185">Reference proteome</keyword>
<dbReference type="PANTHER" id="PTHR24372">
    <property type="entry name" value="GLYCOPROTEIN HORMONE RECEPTOR"/>
    <property type="match status" value="1"/>
</dbReference>
<dbReference type="InterPro" id="IPR036055">
    <property type="entry name" value="LDL_receptor-like_sf"/>
</dbReference>
<dbReference type="PANTHER" id="PTHR24372:SF77">
    <property type="entry name" value="G-PROTEIN COUPLED RECEPTORS FAMILY 1 PROFILE DOMAIN-CONTAINING PROTEIN"/>
    <property type="match status" value="1"/>
</dbReference>
<feature type="disulfide bond" evidence="8">
    <location>
        <begin position="146"/>
        <end position="164"/>
    </location>
</feature>
<dbReference type="PRINTS" id="PR00237">
    <property type="entry name" value="GPCRRHODOPSN"/>
</dbReference>
<dbReference type="Pfam" id="PF00057">
    <property type="entry name" value="Ldl_recept_a"/>
    <property type="match status" value="2"/>
</dbReference>
<dbReference type="InterPro" id="IPR002172">
    <property type="entry name" value="LDrepeatLR_classA_rpt"/>
</dbReference>
<organism evidence="11 12">
    <name type="scientific">Strongylocentrotus purpuratus</name>
    <name type="common">Purple sea urchin</name>
    <dbReference type="NCBI Taxonomy" id="7668"/>
    <lineage>
        <taxon>Eukaryota</taxon>
        <taxon>Metazoa</taxon>
        <taxon>Echinodermata</taxon>
        <taxon>Eleutherozoa</taxon>
        <taxon>Echinozoa</taxon>
        <taxon>Echinoidea</taxon>
        <taxon>Euechinoidea</taxon>
        <taxon>Echinacea</taxon>
        <taxon>Camarodonta</taxon>
        <taxon>Echinidea</taxon>
        <taxon>Strongylocentrotidae</taxon>
        <taxon>Strongylocentrotus</taxon>
    </lineage>
</organism>
<dbReference type="OMA" id="KECETHK"/>
<evidence type="ECO:0000256" key="4">
    <source>
        <dbReference type="ARBA" id="ARBA00022737"/>
    </source>
</evidence>
<keyword evidence="7 8" id="KW-1015">Disulfide bond</keyword>
<reference evidence="12" key="1">
    <citation type="submission" date="2015-02" db="EMBL/GenBank/DDBJ databases">
        <title>Genome sequencing for Strongylocentrotus purpuratus.</title>
        <authorList>
            <person name="Murali S."/>
            <person name="Liu Y."/>
            <person name="Vee V."/>
            <person name="English A."/>
            <person name="Wang M."/>
            <person name="Skinner E."/>
            <person name="Han Y."/>
            <person name="Muzny D.M."/>
            <person name="Worley K.C."/>
            <person name="Gibbs R.A."/>
        </authorList>
    </citation>
    <scope>NUCLEOTIDE SEQUENCE</scope>
</reference>
<dbReference type="Gene3D" id="4.10.400.10">
    <property type="entry name" value="Low-density Lipoprotein Receptor"/>
    <property type="match status" value="3"/>
</dbReference>
<dbReference type="GO" id="GO:0008528">
    <property type="term" value="F:G protein-coupled peptide receptor activity"/>
    <property type="evidence" value="ECO:0000318"/>
    <property type="project" value="GO_Central"/>
</dbReference>
<feature type="transmembrane region" description="Helical" evidence="9">
    <location>
        <begin position="422"/>
        <end position="442"/>
    </location>
</feature>
<dbReference type="PRINTS" id="PR00373">
    <property type="entry name" value="GLYCHORMONER"/>
</dbReference>
<dbReference type="InterPro" id="IPR017452">
    <property type="entry name" value="GPCR_Rhodpsn_7TM"/>
</dbReference>
<dbReference type="InParanoid" id="A0A7M7NLG7"/>
<dbReference type="RefSeq" id="XP_030838390.1">
    <property type="nucleotide sequence ID" value="XM_030982530.1"/>
</dbReference>
<evidence type="ECO:0000256" key="5">
    <source>
        <dbReference type="ARBA" id="ARBA00022989"/>
    </source>
</evidence>
<dbReference type="SUPFAM" id="SSF81321">
    <property type="entry name" value="Family A G protein-coupled receptor-like"/>
    <property type="match status" value="1"/>
</dbReference>
<dbReference type="GO" id="GO:0009755">
    <property type="term" value="P:hormone-mediated signaling pathway"/>
    <property type="evidence" value="ECO:0000318"/>
    <property type="project" value="GO_Central"/>
</dbReference>
<dbReference type="InterPro" id="IPR000276">
    <property type="entry name" value="GPCR_Rhodpsn"/>
</dbReference>
<dbReference type="Pfam" id="PF00001">
    <property type="entry name" value="7tm_1"/>
    <property type="match status" value="1"/>
</dbReference>
<evidence type="ECO:0000256" key="7">
    <source>
        <dbReference type="ARBA" id="ARBA00023157"/>
    </source>
</evidence>
<evidence type="ECO:0000256" key="9">
    <source>
        <dbReference type="SAM" id="Phobius"/>
    </source>
</evidence>
<dbReference type="AlphaFoldDB" id="A0A7M7NLG7"/>
<feature type="transmembrane region" description="Helical" evidence="9">
    <location>
        <begin position="295"/>
        <end position="317"/>
    </location>
</feature>
<feature type="disulfide bond" evidence="8">
    <location>
        <begin position="198"/>
        <end position="213"/>
    </location>
</feature>
<evidence type="ECO:0000256" key="1">
    <source>
        <dbReference type="ARBA" id="ARBA00004370"/>
    </source>
</evidence>
<feature type="disulfide bond" evidence="8">
    <location>
        <begin position="158"/>
        <end position="173"/>
    </location>
</feature>